<dbReference type="Proteomes" id="UP000317243">
    <property type="component" value="Unassembled WGS sequence"/>
</dbReference>
<dbReference type="EMBL" id="SIHI01000001">
    <property type="protein sequence ID" value="TWT58955.1"/>
    <property type="molecule type" value="Genomic_DNA"/>
</dbReference>
<evidence type="ECO:0000313" key="2">
    <source>
        <dbReference type="Proteomes" id="UP000317243"/>
    </source>
</evidence>
<evidence type="ECO:0000313" key="1">
    <source>
        <dbReference type="EMBL" id="TWT58955.1"/>
    </source>
</evidence>
<name>A0A5C5X9V3_9PLAN</name>
<gene>
    <name evidence="1" type="ORF">KOR42_23420</name>
</gene>
<dbReference type="AlphaFoldDB" id="A0A5C5X9V3"/>
<protein>
    <submittedName>
        <fullName evidence="1">Phage protein Gp37/Gp68</fullName>
    </submittedName>
</protein>
<reference evidence="1 2" key="1">
    <citation type="submission" date="2019-02" db="EMBL/GenBank/DDBJ databases">
        <title>Deep-cultivation of Planctomycetes and their phenomic and genomic characterization uncovers novel biology.</title>
        <authorList>
            <person name="Wiegand S."/>
            <person name="Jogler M."/>
            <person name="Boedeker C."/>
            <person name="Pinto D."/>
            <person name="Vollmers J."/>
            <person name="Rivas-Marin E."/>
            <person name="Kohn T."/>
            <person name="Peeters S.H."/>
            <person name="Heuer A."/>
            <person name="Rast P."/>
            <person name="Oberbeckmann S."/>
            <person name="Bunk B."/>
            <person name="Jeske O."/>
            <person name="Meyerdierks A."/>
            <person name="Storesund J.E."/>
            <person name="Kallscheuer N."/>
            <person name="Luecker S."/>
            <person name="Lage O.M."/>
            <person name="Pohl T."/>
            <person name="Merkel B.J."/>
            <person name="Hornburger P."/>
            <person name="Mueller R.-W."/>
            <person name="Bruemmer F."/>
            <person name="Labrenz M."/>
            <person name="Spormann A.M."/>
            <person name="Op Den Camp H."/>
            <person name="Overmann J."/>
            <person name="Amann R."/>
            <person name="Jetten M.S.M."/>
            <person name="Mascher T."/>
            <person name="Medema M.H."/>
            <person name="Devos D.P."/>
            <person name="Kaster A.-K."/>
            <person name="Ovreas L."/>
            <person name="Rohde M."/>
            <person name="Galperin M.Y."/>
            <person name="Jogler C."/>
        </authorList>
    </citation>
    <scope>NUCLEOTIDE SEQUENCE [LARGE SCALE GENOMIC DNA]</scope>
    <source>
        <strain evidence="1 2">KOR42</strain>
    </source>
</reference>
<comment type="caution">
    <text evidence="1">The sequence shown here is derived from an EMBL/GenBank/DDBJ whole genome shotgun (WGS) entry which is preliminary data.</text>
</comment>
<sequence>MSNETDSGNVWWDKIFNPWTVDGDRRVLTDLEEWDEIESLDKSCKGGERLRVRVDVDVFEDFQGKHGNPWMNDSEGWILHILTDGSYSTFASSKGRPIGTPSIYPRALMITDVRNRFFSLVDRCSNLDFVLSTGHPENVQRIWPDIRREGQSIAFDEETAKAYGVKDGEWVESVHVLSNWHRRNVWLLVRVSTQEELKERVLRLLECRDVADVVGVRICDPNEALNFYAIPYKERSEEEARSLHNGLGSNDWTVLYVNVLTGMRATSFFSGEADPKYKIDWVVFDGGPDPVQTDWVRLVANACEVSGVPFWFESWGDWIPSGMVDENLLMENIIPSALIGGRPMSHVGREHSGNILDGKQHLELPEVARQTAGSS</sequence>
<keyword evidence="2" id="KW-1185">Reference proteome</keyword>
<dbReference type="InterPro" id="IPR011101">
    <property type="entry name" value="DUF5131"/>
</dbReference>
<dbReference type="Pfam" id="PF07505">
    <property type="entry name" value="DUF5131"/>
    <property type="match status" value="1"/>
</dbReference>
<organism evidence="1 2">
    <name type="scientific">Thalassoglobus neptunius</name>
    <dbReference type="NCBI Taxonomy" id="1938619"/>
    <lineage>
        <taxon>Bacteria</taxon>
        <taxon>Pseudomonadati</taxon>
        <taxon>Planctomycetota</taxon>
        <taxon>Planctomycetia</taxon>
        <taxon>Planctomycetales</taxon>
        <taxon>Planctomycetaceae</taxon>
        <taxon>Thalassoglobus</taxon>
    </lineage>
</organism>
<proteinExistence type="predicted"/>
<dbReference type="RefSeq" id="WP_197441063.1">
    <property type="nucleotide sequence ID" value="NZ_SIHI01000001.1"/>
</dbReference>
<accession>A0A5C5X9V3</accession>